<organism evidence="3 4">
    <name type="scientific">Streptacidiphilus cavernicola</name>
    <dbReference type="NCBI Taxonomy" id="3342716"/>
    <lineage>
        <taxon>Bacteria</taxon>
        <taxon>Bacillati</taxon>
        <taxon>Actinomycetota</taxon>
        <taxon>Actinomycetes</taxon>
        <taxon>Kitasatosporales</taxon>
        <taxon>Streptomycetaceae</taxon>
        <taxon>Streptacidiphilus</taxon>
    </lineage>
</organism>
<dbReference type="PANTHER" id="PTHR31126:SF1">
    <property type="entry name" value="TYROSINE SPECIFIC PROTEIN PHOSPHATASES DOMAIN-CONTAINING PROTEIN"/>
    <property type="match status" value="1"/>
</dbReference>
<reference evidence="3 4" key="1">
    <citation type="submission" date="2024-09" db="EMBL/GenBank/DDBJ databases">
        <authorList>
            <person name="Lee S.D."/>
        </authorList>
    </citation>
    <scope>NUCLEOTIDE SEQUENCE [LARGE SCALE GENOMIC DNA]</scope>
    <source>
        <strain evidence="3 4">N1-5</strain>
    </source>
</reference>
<evidence type="ECO:0000256" key="2">
    <source>
        <dbReference type="SAM" id="SignalP"/>
    </source>
</evidence>
<name>A0ABV6UZL8_9ACTN</name>
<feature type="chain" id="PRO_5045927466" evidence="2">
    <location>
        <begin position="39"/>
        <end position="383"/>
    </location>
</feature>
<dbReference type="InterPro" id="IPR026893">
    <property type="entry name" value="Tyr/Ser_Pase_IphP-type"/>
</dbReference>
<accession>A0ABV6UZL8</accession>
<dbReference type="InterPro" id="IPR029021">
    <property type="entry name" value="Prot-tyrosine_phosphatase-like"/>
</dbReference>
<dbReference type="Gene3D" id="3.90.190.10">
    <property type="entry name" value="Protein tyrosine phosphatase superfamily"/>
    <property type="match status" value="1"/>
</dbReference>
<keyword evidence="2" id="KW-0732">Signal</keyword>
<dbReference type="SUPFAM" id="SSF52799">
    <property type="entry name" value="(Phosphotyrosine protein) phosphatases II"/>
    <property type="match status" value="1"/>
</dbReference>
<dbReference type="PANTHER" id="PTHR31126">
    <property type="entry name" value="TYROSINE-PROTEIN PHOSPHATASE"/>
    <property type="match status" value="1"/>
</dbReference>
<feature type="signal peptide" evidence="2">
    <location>
        <begin position="1"/>
        <end position="38"/>
    </location>
</feature>
<dbReference type="Pfam" id="PF13350">
    <property type="entry name" value="Y_phosphatase3"/>
    <property type="match status" value="1"/>
</dbReference>
<proteinExistence type="inferred from homology"/>
<protein>
    <submittedName>
        <fullName evidence="3">Tyrosine-protein phosphatase</fullName>
    </submittedName>
</protein>
<dbReference type="Proteomes" id="UP001592528">
    <property type="component" value="Unassembled WGS sequence"/>
</dbReference>
<comment type="caution">
    <text evidence="3">The sequence shown here is derived from an EMBL/GenBank/DDBJ whole genome shotgun (WGS) entry which is preliminary data.</text>
</comment>
<dbReference type="EMBL" id="JBHEZZ010000035">
    <property type="protein sequence ID" value="MFC1406901.1"/>
    <property type="molecule type" value="Genomic_DNA"/>
</dbReference>
<dbReference type="RefSeq" id="WP_037596445.1">
    <property type="nucleotide sequence ID" value="NZ_JBHEZZ010000035.1"/>
</dbReference>
<keyword evidence="4" id="KW-1185">Reference proteome</keyword>
<sequence>MTTPHLRNHRSARPVGRIVLASALALGAVASAATGAEAATGAHHTQSPAWARPGAAHPIPFTAATVTRNSDGSYTISWAATGLDHVTVYTGSTQQHIDYRHTVAHGKGTDSVTVTVAGSADRQWFRLVPSRGEGLTLADRSLHLASAPNFRDAGGYRTADGSWVKMGVVYRSGDMSKLTQADLAELQRLGIHTVYDLRTDSEVAAAPDQVPAGAKDIRENVLGAANTGSFSSTSAAESVQIMQQAEVTMVDSASAQTAYHAVLSGIADGRDLNVVYHCSAGKDRTGWASAALLTALGVPTQTVMADYLASNDYNAASNAATLAALPAAYAAIYKPLLAVDPTYLNSGFTEVQQQYGSFGSYLKQGLDLDTRTLAELRSRLLVG</sequence>
<evidence type="ECO:0000313" key="4">
    <source>
        <dbReference type="Proteomes" id="UP001592528"/>
    </source>
</evidence>
<evidence type="ECO:0000313" key="3">
    <source>
        <dbReference type="EMBL" id="MFC1406901.1"/>
    </source>
</evidence>
<evidence type="ECO:0000256" key="1">
    <source>
        <dbReference type="ARBA" id="ARBA00009580"/>
    </source>
</evidence>
<gene>
    <name evidence="3" type="ORF">ACEZDJ_37010</name>
</gene>
<comment type="similarity">
    <text evidence="1">Belongs to the protein-tyrosine phosphatase family.</text>
</comment>